<dbReference type="OMA" id="PERYAIE"/>
<keyword evidence="6" id="KW-0539">Nucleus</keyword>
<dbReference type="CDD" id="cd12148">
    <property type="entry name" value="fungal_TF_MHR"/>
    <property type="match status" value="1"/>
</dbReference>
<evidence type="ECO:0000256" key="4">
    <source>
        <dbReference type="ARBA" id="ARBA00023125"/>
    </source>
</evidence>
<keyword evidence="2" id="KW-0862">Zinc</keyword>
<keyword evidence="1" id="KW-0479">Metal-binding</keyword>
<reference evidence="8 9" key="1">
    <citation type="journal article" date="2012" name="Science">
        <title>The Paleozoic origin of enzymatic lignin decomposition reconstructed from 31 fungal genomes.</title>
        <authorList>
            <person name="Floudas D."/>
            <person name="Binder M."/>
            <person name="Riley R."/>
            <person name="Barry K."/>
            <person name="Blanchette R.A."/>
            <person name="Henrissat B."/>
            <person name="Martinez A.T."/>
            <person name="Otillar R."/>
            <person name="Spatafora J.W."/>
            <person name="Yadav J.S."/>
            <person name="Aerts A."/>
            <person name="Benoit I."/>
            <person name="Boyd A."/>
            <person name="Carlson A."/>
            <person name="Copeland A."/>
            <person name="Coutinho P.M."/>
            <person name="de Vries R.P."/>
            <person name="Ferreira P."/>
            <person name="Findley K."/>
            <person name="Foster B."/>
            <person name="Gaskell J."/>
            <person name="Glotzer D."/>
            <person name="Gorecki P."/>
            <person name="Heitman J."/>
            <person name="Hesse C."/>
            <person name="Hori C."/>
            <person name="Igarashi K."/>
            <person name="Jurgens J.A."/>
            <person name="Kallen N."/>
            <person name="Kersten P."/>
            <person name="Kohler A."/>
            <person name="Kuees U."/>
            <person name="Kumar T.K.A."/>
            <person name="Kuo A."/>
            <person name="LaButti K."/>
            <person name="Larrondo L.F."/>
            <person name="Lindquist E."/>
            <person name="Ling A."/>
            <person name="Lombard V."/>
            <person name="Lucas S."/>
            <person name="Lundell T."/>
            <person name="Martin R."/>
            <person name="McLaughlin D.J."/>
            <person name="Morgenstern I."/>
            <person name="Morin E."/>
            <person name="Murat C."/>
            <person name="Nagy L.G."/>
            <person name="Nolan M."/>
            <person name="Ohm R.A."/>
            <person name="Patyshakuliyeva A."/>
            <person name="Rokas A."/>
            <person name="Ruiz-Duenas F.J."/>
            <person name="Sabat G."/>
            <person name="Salamov A."/>
            <person name="Samejima M."/>
            <person name="Schmutz J."/>
            <person name="Slot J.C."/>
            <person name="St John F."/>
            <person name="Stenlid J."/>
            <person name="Sun H."/>
            <person name="Sun S."/>
            <person name="Syed K."/>
            <person name="Tsang A."/>
            <person name="Wiebenga A."/>
            <person name="Young D."/>
            <person name="Pisabarro A."/>
            <person name="Eastwood D.C."/>
            <person name="Martin F."/>
            <person name="Cullen D."/>
            <person name="Grigoriev I.V."/>
            <person name="Hibbett D.S."/>
        </authorList>
    </citation>
    <scope>NUCLEOTIDE SEQUENCE [LARGE SCALE GENOMIC DNA]</scope>
    <source>
        <strain evidence="8 9">ATCC 11539</strain>
    </source>
</reference>
<keyword evidence="4" id="KW-0238">DNA-binding</keyword>
<dbReference type="GeneID" id="19304289"/>
<dbReference type="Proteomes" id="UP000030669">
    <property type="component" value="Unassembled WGS sequence"/>
</dbReference>
<keyword evidence="9" id="KW-1185">Reference proteome</keyword>
<feature type="domain" description="Xylanolytic transcriptional activator regulatory" evidence="7">
    <location>
        <begin position="166"/>
        <end position="247"/>
    </location>
</feature>
<dbReference type="Pfam" id="PF04082">
    <property type="entry name" value="Fungal_trans"/>
    <property type="match status" value="1"/>
</dbReference>
<dbReference type="InterPro" id="IPR007219">
    <property type="entry name" value="XnlR_reg_dom"/>
</dbReference>
<dbReference type="OrthoDB" id="2123952at2759"/>
<evidence type="ECO:0000256" key="6">
    <source>
        <dbReference type="ARBA" id="ARBA00023242"/>
    </source>
</evidence>
<gene>
    <name evidence="8" type="ORF">GLOTRDRAFT_139569</name>
</gene>
<organism evidence="8 9">
    <name type="scientific">Gloeophyllum trabeum (strain ATCC 11539 / FP-39264 / Madison 617)</name>
    <name type="common">Brown rot fungus</name>
    <dbReference type="NCBI Taxonomy" id="670483"/>
    <lineage>
        <taxon>Eukaryota</taxon>
        <taxon>Fungi</taxon>
        <taxon>Dikarya</taxon>
        <taxon>Basidiomycota</taxon>
        <taxon>Agaricomycotina</taxon>
        <taxon>Agaricomycetes</taxon>
        <taxon>Gloeophyllales</taxon>
        <taxon>Gloeophyllaceae</taxon>
        <taxon>Gloeophyllum</taxon>
    </lineage>
</organism>
<protein>
    <recommendedName>
        <fullName evidence="7">Xylanolytic transcriptional activator regulatory domain-containing protein</fullName>
    </recommendedName>
</protein>
<dbReference type="KEGG" id="gtr:GLOTRDRAFT_139569"/>
<dbReference type="AlphaFoldDB" id="S7Q3X0"/>
<dbReference type="PANTHER" id="PTHR31313">
    <property type="entry name" value="TY1 ENHANCER ACTIVATOR"/>
    <property type="match status" value="1"/>
</dbReference>
<dbReference type="GO" id="GO:0006351">
    <property type="term" value="P:DNA-templated transcription"/>
    <property type="evidence" value="ECO:0007669"/>
    <property type="project" value="InterPro"/>
</dbReference>
<dbReference type="GO" id="GO:0003677">
    <property type="term" value="F:DNA binding"/>
    <property type="evidence" value="ECO:0007669"/>
    <property type="project" value="UniProtKB-KW"/>
</dbReference>
<dbReference type="GO" id="GO:0008270">
    <property type="term" value="F:zinc ion binding"/>
    <property type="evidence" value="ECO:0007669"/>
    <property type="project" value="InterPro"/>
</dbReference>
<dbReference type="RefSeq" id="XP_007867538.1">
    <property type="nucleotide sequence ID" value="XM_007869347.1"/>
</dbReference>
<proteinExistence type="predicted"/>
<evidence type="ECO:0000256" key="3">
    <source>
        <dbReference type="ARBA" id="ARBA00023015"/>
    </source>
</evidence>
<dbReference type="HOGENOM" id="CLU_485753_0_0_1"/>
<evidence type="ECO:0000313" key="8">
    <source>
        <dbReference type="EMBL" id="EPQ54232.1"/>
    </source>
</evidence>
<evidence type="ECO:0000313" key="9">
    <source>
        <dbReference type="Proteomes" id="UP000030669"/>
    </source>
</evidence>
<dbReference type="PANTHER" id="PTHR31313:SF81">
    <property type="entry name" value="TY1 ENHANCER ACTIVATOR"/>
    <property type="match status" value="1"/>
</dbReference>
<dbReference type="eggNOG" id="ENOG502QV53">
    <property type="taxonomic scope" value="Eukaryota"/>
</dbReference>
<name>S7Q3X0_GLOTA</name>
<evidence type="ECO:0000256" key="5">
    <source>
        <dbReference type="ARBA" id="ARBA00023163"/>
    </source>
</evidence>
<dbReference type="InterPro" id="IPR051615">
    <property type="entry name" value="Transcr_Regulatory_Elem"/>
</dbReference>
<sequence length="561" mass="60750">MSREELTASLDNQILVTPSSSWGDSLKDMLNSDADIRLSHSPSSVSSRSPVDTASTAANRVPLAIDRKASDDSLCSTQGFTQLAYIDPDEMSPDDNAQFLLFAIFSLSARFSHVDSFSVDSSSRETYHMIAMELFHNTMNTTCPMVCQALLLMGYYDLGVGSGSWAAVFIDIAISMARSLGMHRSPESLKHSAASFLSKSDQELRLQIWTGCAILDRFAAAFTGRTMAIRPLDSDVPASSIGTVGDEMQRSPSAFKPPFRTSSNMINQYLDALGRLSNITSTIIEAAYPNAYQGNSTMYNAISQIEDALEKWYLELPSILKLESDRTAETAPVVLLLHAQYWWACIVLHRGFIRVEEANLSGRLESPLTDTLRARAVSQCQNAASRVVSIASVWYSKYSLARVSPFLLGPVLDAAAIFLVVLKSQPWNPHTRLSLQQCQTVLAGAKDVWPMAQTISSLLDRTVSTIEAALAANIQISAPLSSAIPSYGESYILQSGPEASTSALFSLPSTASTPYSPIDTAASACNIGGWRNLPTVNTAMTEGMGLSGVPLASWPEPFITS</sequence>
<evidence type="ECO:0000256" key="1">
    <source>
        <dbReference type="ARBA" id="ARBA00022723"/>
    </source>
</evidence>
<dbReference type="SMART" id="SM00906">
    <property type="entry name" value="Fungal_trans"/>
    <property type="match status" value="1"/>
</dbReference>
<accession>S7Q3X0</accession>
<dbReference type="EMBL" id="KB469304">
    <property type="protein sequence ID" value="EPQ54232.1"/>
    <property type="molecule type" value="Genomic_DNA"/>
</dbReference>
<evidence type="ECO:0000259" key="7">
    <source>
        <dbReference type="SMART" id="SM00906"/>
    </source>
</evidence>
<evidence type="ECO:0000256" key="2">
    <source>
        <dbReference type="ARBA" id="ARBA00022833"/>
    </source>
</evidence>
<keyword evidence="5" id="KW-0804">Transcription</keyword>
<keyword evidence="3" id="KW-0805">Transcription regulation</keyword>